<dbReference type="InterPro" id="IPR051761">
    <property type="entry name" value="MLP-like_ligand-binding"/>
</dbReference>
<protein>
    <recommendedName>
        <fullName evidence="1">Bet v I/Major latex protein domain-containing protein</fullName>
    </recommendedName>
</protein>
<dbReference type="Gene3D" id="3.30.530.20">
    <property type="match status" value="1"/>
</dbReference>
<sequence length="159" mass="17853">MSSSLSGKLEGSVEIDSSPEDFHEMFFHRPHHMPNACADKVQGCDLHEGDAYGQHGAIVCFRYTHDGKAKTAKHIVEVDDPTTHTVRYKMLEGDLLEEYKSFVLTYTVTPKADGKGSIVKWVFEYEKLHEGIPHPESFMDYLLGVNKDMGTHLTQGPKA</sequence>
<accession>A0A1R3HI88</accession>
<dbReference type="STRING" id="93759.A0A1R3HI88"/>
<feature type="domain" description="Bet v I/Major latex protein" evidence="1">
    <location>
        <begin position="4"/>
        <end position="156"/>
    </location>
</feature>
<evidence type="ECO:0000259" key="1">
    <source>
        <dbReference type="SMART" id="SM01037"/>
    </source>
</evidence>
<dbReference type="EMBL" id="AWUE01020051">
    <property type="protein sequence ID" value="OMO70059.1"/>
    <property type="molecule type" value="Genomic_DNA"/>
</dbReference>
<reference evidence="3" key="1">
    <citation type="submission" date="2013-09" db="EMBL/GenBank/DDBJ databases">
        <title>Corchorus olitorius genome sequencing.</title>
        <authorList>
            <person name="Alam M."/>
            <person name="Haque M.S."/>
            <person name="Islam M.S."/>
            <person name="Emdad E.M."/>
            <person name="Islam M.M."/>
            <person name="Ahmed B."/>
            <person name="Halim A."/>
            <person name="Hossen Q.M.M."/>
            <person name="Hossain M.Z."/>
            <person name="Ahmed R."/>
            <person name="Khan M.M."/>
            <person name="Islam R."/>
            <person name="Rashid M.M."/>
            <person name="Khan S.A."/>
            <person name="Rahman M.S."/>
            <person name="Alam M."/>
            <person name="Yahiya A.S."/>
            <person name="Khan M.S."/>
            <person name="Azam M.S."/>
            <person name="Haque T."/>
            <person name="Lashkar M.Z.H."/>
            <person name="Akhand A.I."/>
            <person name="Morshed G."/>
            <person name="Roy S."/>
            <person name="Uddin K.S."/>
            <person name="Rabeya T."/>
            <person name="Hossain A.S."/>
            <person name="Chowdhury A."/>
            <person name="Snigdha A.R."/>
            <person name="Mortoza M.S."/>
            <person name="Matin S.A."/>
            <person name="Hoque S.M.E."/>
            <person name="Islam M.K."/>
            <person name="Roy D.K."/>
            <person name="Haider R."/>
            <person name="Moosa M.M."/>
            <person name="Elias S.M."/>
            <person name="Hasan A.M."/>
            <person name="Jahan S."/>
            <person name="Shafiuddin M."/>
            <person name="Mahmood N."/>
            <person name="Shommy N.S."/>
        </authorList>
    </citation>
    <scope>NUCLEOTIDE SEQUENCE [LARGE SCALE GENOMIC DNA]</scope>
    <source>
        <strain evidence="3">cv. O-4</strain>
    </source>
</reference>
<dbReference type="SMART" id="SM01037">
    <property type="entry name" value="Bet_v_1"/>
    <property type="match status" value="1"/>
</dbReference>
<dbReference type="AlphaFoldDB" id="A0A1R3HI88"/>
<dbReference type="CDD" id="cd07816">
    <property type="entry name" value="Bet_v1-like"/>
    <property type="match status" value="1"/>
</dbReference>
<dbReference type="SUPFAM" id="SSF55961">
    <property type="entry name" value="Bet v1-like"/>
    <property type="match status" value="1"/>
</dbReference>
<dbReference type="PANTHER" id="PTHR31907">
    <property type="entry name" value="MLP-LIKE PROTEIN 423"/>
    <property type="match status" value="1"/>
</dbReference>
<dbReference type="Pfam" id="PF00407">
    <property type="entry name" value="Bet_v_1"/>
    <property type="match status" value="1"/>
</dbReference>
<dbReference type="InterPro" id="IPR023393">
    <property type="entry name" value="START-like_dom_sf"/>
</dbReference>
<comment type="caution">
    <text evidence="2">The sequence shown here is derived from an EMBL/GenBank/DDBJ whole genome shotgun (WGS) entry which is preliminary data.</text>
</comment>
<organism evidence="2 3">
    <name type="scientific">Corchorus olitorius</name>
    <dbReference type="NCBI Taxonomy" id="93759"/>
    <lineage>
        <taxon>Eukaryota</taxon>
        <taxon>Viridiplantae</taxon>
        <taxon>Streptophyta</taxon>
        <taxon>Embryophyta</taxon>
        <taxon>Tracheophyta</taxon>
        <taxon>Spermatophyta</taxon>
        <taxon>Magnoliopsida</taxon>
        <taxon>eudicotyledons</taxon>
        <taxon>Gunneridae</taxon>
        <taxon>Pentapetalae</taxon>
        <taxon>rosids</taxon>
        <taxon>malvids</taxon>
        <taxon>Malvales</taxon>
        <taxon>Malvaceae</taxon>
        <taxon>Grewioideae</taxon>
        <taxon>Apeibeae</taxon>
        <taxon>Corchorus</taxon>
    </lineage>
</organism>
<name>A0A1R3HI88_9ROSI</name>
<keyword evidence="3" id="KW-1185">Reference proteome</keyword>
<dbReference type="Proteomes" id="UP000187203">
    <property type="component" value="Unassembled WGS sequence"/>
</dbReference>
<dbReference type="OrthoDB" id="1847301at2759"/>
<gene>
    <name evidence="2" type="ORF">COLO4_28798</name>
</gene>
<dbReference type="GO" id="GO:0006952">
    <property type="term" value="P:defense response"/>
    <property type="evidence" value="ECO:0007669"/>
    <property type="project" value="InterPro"/>
</dbReference>
<dbReference type="InterPro" id="IPR000916">
    <property type="entry name" value="Bet_v_I/MLP"/>
</dbReference>
<evidence type="ECO:0000313" key="2">
    <source>
        <dbReference type="EMBL" id="OMO70059.1"/>
    </source>
</evidence>
<proteinExistence type="predicted"/>
<evidence type="ECO:0000313" key="3">
    <source>
        <dbReference type="Proteomes" id="UP000187203"/>
    </source>
</evidence>